<keyword evidence="2" id="KW-1185">Reference proteome</keyword>
<reference evidence="1" key="1">
    <citation type="submission" date="2020-07" db="EMBL/GenBank/DDBJ databases">
        <title>Koleobacter methoxysyntrophicus gen. nov., sp. nov., a novel anaerobic bacterium isolated from deep subsurface oil field and proposal of Koleobacterales ord. nov. in the phylum Firmicutes.</title>
        <authorList>
            <person name="Sakamoto S."/>
            <person name="Tamaki H."/>
        </authorList>
    </citation>
    <scope>NUCLEOTIDE SEQUENCE</scope>
    <source>
        <strain evidence="1">NRmbB1</strain>
    </source>
</reference>
<dbReference type="AlphaFoldDB" id="A0A8A0RRC5"/>
<proteinExistence type="predicted"/>
<gene>
    <name evidence="1" type="ORF">H0A61_02461</name>
</gene>
<dbReference type="InterPro" id="IPR027417">
    <property type="entry name" value="P-loop_NTPase"/>
</dbReference>
<dbReference type="SUPFAM" id="SSF52540">
    <property type="entry name" value="P-loop containing nucleoside triphosphate hydrolases"/>
    <property type="match status" value="1"/>
</dbReference>
<dbReference type="KEGG" id="kme:H0A61_02461"/>
<accession>A0A8A0RRC5</accession>
<evidence type="ECO:0000313" key="1">
    <source>
        <dbReference type="EMBL" id="QSQ10069.1"/>
    </source>
</evidence>
<dbReference type="Proteomes" id="UP000662904">
    <property type="component" value="Chromosome"/>
</dbReference>
<organism evidence="1 2">
    <name type="scientific">Koleobacter methoxysyntrophicus</name>
    <dbReference type="NCBI Taxonomy" id="2751313"/>
    <lineage>
        <taxon>Bacteria</taxon>
        <taxon>Bacillati</taxon>
        <taxon>Bacillota</taxon>
        <taxon>Clostridia</taxon>
        <taxon>Koleobacterales</taxon>
        <taxon>Koleobacteraceae</taxon>
        <taxon>Koleobacter</taxon>
    </lineage>
</organism>
<evidence type="ECO:0008006" key="3">
    <source>
        <dbReference type="Google" id="ProtNLM"/>
    </source>
</evidence>
<sequence length="224" mass="25141">MFSTKDKIIFCGNFGSGKTEISINYVLELAKRGVKAALVDLDIVNPFFRSRDEKCLLESKGVTVISSSILSKGADLPALSPHILGLIQEKNCKVVFDLGGDDIGSKILGRFKNDLEENYELFFVINVFRPFTNNKEGIIQSLYSIEKASGLKITGLVNNSNLGTESDIGHLIKGKELLNQIKEELNIEIKFHCLKEDLLDLVKGYDIKEPIFPLKRYMVPIWEK</sequence>
<protein>
    <recommendedName>
        <fullName evidence="3">CobQ/CobB/MinD/ParA nucleotide binding domain-containing protein</fullName>
    </recommendedName>
</protein>
<evidence type="ECO:0000313" key="2">
    <source>
        <dbReference type="Proteomes" id="UP000662904"/>
    </source>
</evidence>
<name>A0A8A0RRC5_9FIRM</name>
<dbReference type="EMBL" id="CP059066">
    <property type="protein sequence ID" value="QSQ10069.1"/>
    <property type="molecule type" value="Genomic_DNA"/>
</dbReference>